<dbReference type="InterPro" id="IPR012258">
    <property type="entry name" value="Acyl-CoA_oxidase"/>
</dbReference>
<organism evidence="12 13">
    <name type="scientific">Hymenochirus boettgeri</name>
    <name type="common">Congo dwarf clawed frog</name>
    <dbReference type="NCBI Taxonomy" id="247094"/>
    <lineage>
        <taxon>Eukaryota</taxon>
        <taxon>Metazoa</taxon>
        <taxon>Chordata</taxon>
        <taxon>Craniata</taxon>
        <taxon>Vertebrata</taxon>
        <taxon>Euteleostomi</taxon>
        <taxon>Amphibia</taxon>
        <taxon>Batrachia</taxon>
        <taxon>Anura</taxon>
        <taxon>Pipoidea</taxon>
        <taxon>Pipidae</taxon>
        <taxon>Pipinae</taxon>
        <taxon>Hymenochirus</taxon>
    </lineage>
</organism>
<dbReference type="SUPFAM" id="SSF47203">
    <property type="entry name" value="Acyl-CoA dehydrogenase C-terminal domain-like"/>
    <property type="match status" value="2"/>
</dbReference>
<evidence type="ECO:0000256" key="4">
    <source>
        <dbReference type="ARBA" id="ARBA00022827"/>
    </source>
</evidence>
<dbReference type="PANTHER" id="PTHR10909">
    <property type="entry name" value="ELECTRON TRANSPORT OXIDOREDUCTASE"/>
    <property type="match status" value="1"/>
</dbReference>
<dbReference type="InterPro" id="IPR006091">
    <property type="entry name" value="Acyl-CoA_Oxase/DH_mid-dom"/>
</dbReference>
<feature type="binding site" evidence="8">
    <location>
        <position position="127"/>
    </location>
    <ligand>
        <name>FAD</name>
        <dbReference type="ChEBI" id="CHEBI:57692"/>
    </ligand>
</feature>
<dbReference type="FunFam" id="2.40.110.10:FF:000019">
    <property type="entry name" value="Acyl-coenzyme A oxidase"/>
    <property type="match status" value="1"/>
</dbReference>
<dbReference type="PANTHER" id="PTHR10909:SF352">
    <property type="entry name" value="ACYL-COENZYME A OXIDASE-LIKE PROTEIN"/>
    <property type="match status" value="1"/>
</dbReference>
<reference evidence="12" key="1">
    <citation type="thesis" date="2020" institute="ProQuest LLC" country="789 East Eisenhower Parkway, Ann Arbor, MI, USA">
        <title>Comparative Genomics and Chromosome Evolution.</title>
        <authorList>
            <person name="Mudd A.B."/>
        </authorList>
    </citation>
    <scope>NUCLEOTIDE SEQUENCE</scope>
    <source>
        <strain evidence="12">Female2</strain>
        <tissue evidence="12">Blood</tissue>
    </source>
</reference>
<dbReference type="Proteomes" id="UP000812440">
    <property type="component" value="Chromosome 5"/>
</dbReference>
<proteinExistence type="inferred from homology"/>
<feature type="domain" description="Acyl-CoA oxidase C-alpha1" evidence="11">
    <location>
        <begin position="229"/>
        <end position="385"/>
    </location>
</feature>
<evidence type="ECO:0000256" key="5">
    <source>
        <dbReference type="ARBA" id="ARBA00023002"/>
    </source>
</evidence>
<dbReference type="OrthoDB" id="538336at2759"/>
<dbReference type="GO" id="GO:0005504">
    <property type="term" value="F:fatty acid binding"/>
    <property type="evidence" value="ECO:0007669"/>
    <property type="project" value="TreeGrafter"/>
</dbReference>
<dbReference type="InterPro" id="IPR046373">
    <property type="entry name" value="Acyl-CoA_Oxase/DH_mid-dom_sf"/>
</dbReference>
<accession>A0A8T2JIG7</accession>
<evidence type="ECO:0000256" key="6">
    <source>
        <dbReference type="PIRNR" id="PIRNR000168"/>
    </source>
</evidence>
<dbReference type="GO" id="GO:0005777">
    <property type="term" value="C:peroxisome"/>
    <property type="evidence" value="ECO:0007669"/>
    <property type="project" value="InterPro"/>
</dbReference>
<dbReference type="InterPro" id="IPR036250">
    <property type="entry name" value="AcylCo_DH-like_C"/>
</dbReference>
<evidence type="ECO:0000256" key="8">
    <source>
        <dbReference type="PIRSR" id="PIRSR000168-2"/>
    </source>
</evidence>
<dbReference type="GO" id="GO:0003997">
    <property type="term" value="F:acyl-CoA oxidase activity"/>
    <property type="evidence" value="ECO:0007669"/>
    <property type="project" value="InterPro"/>
</dbReference>
<dbReference type="Pfam" id="PF02770">
    <property type="entry name" value="Acyl-CoA_dh_M"/>
    <property type="match status" value="1"/>
</dbReference>
<dbReference type="GO" id="GO:0071949">
    <property type="term" value="F:FAD binding"/>
    <property type="evidence" value="ECO:0007669"/>
    <property type="project" value="InterPro"/>
</dbReference>
<dbReference type="FunFam" id="1.20.140.10:FF:000033">
    <property type="entry name" value="Acyl-coenzyme A oxidase"/>
    <property type="match status" value="1"/>
</dbReference>
<dbReference type="GO" id="GO:0033540">
    <property type="term" value="P:fatty acid beta-oxidation using acyl-CoA oxidase"/>
    <property type="evidence" value="ECO:0007669"/>
    <property type="project" value="TreeGrafter"/>
</dbReference>
<dbReference type="InterPro" id="IPR009100">
    <property type="entry name" value="AcylCoA_DH/oxidase_NM_dom_sf"/>
</dbReference>
<sequence>MERVKFAIGMPQAQTAFQEMVDKKKNFINKSMIIGEVLCTADMTAGVKCGVICWLFGGAVINLGSPDQILKWFLPLKTLSYTGMFAMTEQGHGSNVRGILTEAVFDPDSQEFIINTPCENAAKMYIGNATRGNFAAVFAQLIMYGKSQGPHCFIVPIRDENGIMYPGVEAIDMMHKEGLHGVDNGILTFNQVRIPRENLLDKFGSVSPDGKYNSPIESKNDRFNAMLAALTPTRLALTFQALGAMKLGLTIAIRYSHSRRQFGPKGKEEVKIIEHQTQHLRLMPHLATALAVIFTSRYAAEILDEDVYHNRDLVNNRPLQALVAGLKAYSTWENLSCLQDCRECTGGMGFMMENRIPGLKCDSDVFVTFEGDNVVMLQVVVRELLAQYSRQYEESPIFGLLRSWTNSVGDRLRTSFLAFSNDKINSLSFLLKAVNFRERVLQRGLAARLYSKVMKQKEEFFSAWNSCLHHVVTLALAHIHRVTLEQFAIAVQSCPVPDDQCLLMEFCLLYGTKLVYQERAWYLEHKYLTPESSTKIRNQLLEICSSVKEEALMVVSAFNIPYSTIQAPIAGVPSSKAKWAYYPEPSYNTNGKSRRTTLNAKL</sequence>
<name>A0A8T2JIG7_9PIPI</name>
<dbReference type="PIRSF" id="PIRSF000168">
    <property type="entry name" value="Acyl-CoA_oxidase"/>
    <property type="match status" value="1"/>
</dbReference>
<dbReference type="InterPro" id="IPR002655">
    <property type="entry name" value="Acyl-CoA_oxidase_C"/>
</dbReference>
<evidence type="ECO:0000313" key="13">
    <source>
        <dbReference type="Proteomes" id="UP000812440"/>
    </source>
</evidence>
<feature type="domain" description="Acyl-CoA oxidase/dehydrogenase middle" evidence="10">
    <location>
        <begin position="85"/>
        <end position="192"/>
    </location>
</feature>
<dbReference type="Pfam" id="PF01756">
    <property type="entry name" value="ACOX"/>
    <property type="match status" value="1"/>
</dbReference>
<feature type="domain" description="Acyl-CoA oxidase C-terminal" evidence="9">
    <location>
        <begin position="430"/>
        <end position="569"/>
    </location>
</feature>
<keyword evidence="5" id="KW-0560">Oxidoreductase</keyword>
<keyword evidence="3 6" id="KW-0285">Flavoprotein</keyword>
<evidence type="ECO:0000259" key="9">
    <source>
        <dbReference type="Pfam" id="PF01756"/>
    </source>
</evidence>
<evidence type="ECO:0000259" key="10">
    <source>
        <dbReference type="Pfam" id="PF02770"/>
    </source>
</evidence>
<dbReference type="GO" id="GO:0055088">
    <property type="term" value="P:lipid homeostasis"/>
    <property type="evidence" value="ECO:0007669"/>
    <property type="project" value="TreeGrafter"/>
</dbReference>
<dbReference type="AlphaFoldDB" id="A0A8T2JIG7"/>
<keyword evidence="13" id="KW-1185">Reference proteome</keyword>
<feature type="active site" description="Proton acceptor" evidence="7">
    <location>
        <position position="370"/>
    </location>
</feature>
<comment type="similarity">
    <text evidence="2 6">Belongs to the acyl-CoA oxidase family.</text>
</comment>
<evidence type="ECO:0000313" key="12">
    <source>
        <dbReference type="EMBL" id="KAG8444082.1"/>
    </source>
</evidence>
<evidence type="ECO:0000256" key="1">
    <source>
        <dbReference type="ARBA" id="ARBA00001974"/>
    </source>
</evidence>
<dbReference type="FunFam" id="1.20.140.10:FF:000034">
    <property type="entry name" value="Acyl-coenzyme A oxidase"/>
    <property type="match status" value="1"/>
</dbReference>
<feature type="binding site" evidence="8">
    <location>
        <position position="88"/>
    </location>
    <ligand>
        <name>FAD</name>
        <dbReference type="ChEBI" id="CHEBI:57692"/>
    </ligand>
</feature>
<evidence type="ECO:0000256" key="2">
    <source>
        <dbReference type="ARBA" id="ARBA00006288"/>
    </source>
</evidence>
<dbReference type="SUPFAM" id="SSF56645">
    <property type="entry name" value="Acyl-CoA dehydrogenase NM domain-like"/>
    <property type="match status" value="1"/>
</dbReference>
<dbReference type="InterPro" id="IPR055060">
    <property type="entry name" value="ACOX_C_alpha1"/>
</dbReference>
<dbReference type="Gene3D" id="1.20.140.10">
    <property type="entry name" value="Butyryl-CoA Dehydrogenase, subunit A, domain 3"/>
    <property type="match status" value="2"/>
</dbReference>
<dbReference type="Pfam" id="PF22924">
    <property type="entry name" value="ACOX_C_alpha1"/>
    <property type="match status" value="1"/>
</dbReference>
<comment type="caution">
    <text evidence="12">The sequence shown here is derived from an EMBL/GenBank/DDBJ whole genome shotgun (WGS) entry which is preliminary data.</text>
</comment>
<dbReference type="EMBL" id="JAACNH010000004">
    <property type="protein sequence ID" value="KAG8444082.1"/>
    <property type="molecule type" value="Genomic_DNA"/>
</dbReference>
<evidence type="ECO:0000256" key="3">
    <source>
        <dbReference type="ARBA" id="ARBA00022630"/>
    </source>
</evidence>
<dbReference type="Gene3D" id="2.40.110.10">
    <property type="entry name" value="Butyryl-CoA Dehydrogenase, subunit A, domain 2"/>
    <property type="match status" value="1"/>
</dbReference>
<evidence type="ECO:0000256" key="7">
    <source>
        <dbReference type="PIRSR" id="PIRSR000168-1"/>
    </source>
</evidence>
<comment type="cofactor">
    <cofactor evidence="1">
        <name>FAD</name>
        <dbReference type="ChEBI" id="CHEBI:57692"/>
    </cofactor>
</comment>
<protein>
    <recommendedName>
        <fullName evidence="6">Acyl-coenzyme A oxidase</fullName>
    </recommendedName>
</protein>
<keyword evidence="4 6" id="KW-0274">FAD</keyword>
<evidence type="ECO:0000259" key="11">
    <source>
        <dbReference type="Pfam" id="PF22924"/>
    </source>
</evidence>
<gene>
    <name evidence="12" type="ORF">GDO86_009315</name>
</gene>